<dbReference type="Proteomes" id="UP000008909">
    <property type="component" value="Unassembled WGS sequence"/>
</dbReference>
<reference key="2">
    <citation type="submission" date="2011-10" db="EMBL/GenBank/DDBJ databases">
        <title>The genome and transcriptome sequence of Clonorchis sinensis provide insights into the carcinogenic liver fluke.</title>
        <authorList>
            <person name="Wang X."/>
            <person name="Huang Y."/>
            <person name="Chen W."/>
            <person name="Liu H."/>
            <person name="Guo L."/>
            <person name="Chen Y."/>
            <person name="Luo F."/>
            <person name="Zhou W."/>
            <person name="Sun J."/>
            <person name="Mao Q."/>
            <person name="Liang P."/>
            <person name="Zhou C."/>
            <person name="Tian Y."/>
            <person name="Men J."/>
            <person name="Lv X."/>
            <person name="Huang L."/>
            <person name="Zhou J."/>
            <person name="Hu Y."/>
            <person name="Li R."/>
            <person name="Zhang F."/>
            <person name="Lei H."/>
            <person name="Li X."/>
            <person name="Hu X."/>
            <person name="Liang C."/>
            <person name="Xu J."/>
            <person name="Wu Z."/>
            <person name="Yu X."/>
        </authorList>
    </citation>
    <scope>NUCLEOTIDE SEQUENCE</scope>
    <source>
        <strain>Henan</strain>
    </source>
</reference>
<organism evidence="2 3">
    <name type="scientific">Clonorchis sinensis</name>
    <name type="common">Chinese liver fluke</name>
    <dbReference type="NCBI Taxonomy" id="79923"/>
    <lineage>
        <taxon>Eukaryota</taxon>
        <taxon>Metazoa</taxon>
        <taxon>Spiralia</taxon>
        <taxon>Lophotrochozoa</taxon>
        <taxon>Platyhelminthes</taxon>
        <taxon>Trematoda</taxon>
        <taxon>Digenea</taxon>
        <taxon>Opisthorchiida</taxon>
        <taxon>Opisthorchiata</taxon>
        <taxon>Opisthorchiidae</taxon>
        <taxon>Clonorchis</taxon>
    </lineage>
</organism>
<dbReference type="AlphaFoldDB" id="G7Y4I0"/>
<feature type="region of interest" description="Disordered" evidence="1">
    <location>
        <begin position="1"/>
        <end position="22"/>
    </location>
</feature>
<gene>
    <name evidence="2" type="ORF">CLF_100898</name>
</gene>
<evidence type="ECO:0000256" key="1">
    <source>
        <dbReference type="SAM" id="MobiDB-lite"/>
    </source>
</evidence>
<name>G7Y4I0_CLOSI</name>
<accession>G7Y4I0</accession>
<feature type="non-terminal residue" evidence="2">
    <location>
        <position position="98"/>
    </location>
</feature>
<protein>
    <submittedName>
        <fullName evidence="2">Uncharacterized protein</fullName>
    </submittedName>
</protein>
<reference evidence="2" key="1">
    <citation type="journal article" date="2011" name="Genome Biol.">
        <title>The draft genome of the carcinogenic human liver fluke Clonorchis sinensis.</title>
        <authorList>
            <person name="Wang X."/>
            <person name="Chen W."/>
            <person name="Huang Y."/>
            <person name="Sun J."/>
            <person name="Men J."/>
            <person name="Liu H."/>
            <person name="Luo F."/>
            <person name="Guo L."/>
            <person name="Lv X."/>
            <person name="Deng C."/>
            <person name="Zhou C."/>
            <person name="Fan Y."/>
            <person name="Li X."/>
            <person name="Huang L."/>
            <person name="Hu Y."/>
            <person name="Liang C."/>
            <person name="Hu X."/>
            <person name="Xu J."/>
            <person name="Yu X."/>
        </authorList>
    </citation>
    <scope>NUCLEOTIDE SEQUENCE [LARGE SCALE GENOMIC DNA]</scope>
    <source>
        <strain evidence="2">Henan</strain>
    </source>
</reference>
<evidence type="ECO:0000313" key="2">
    <source>
        <dbReference type="EMBL" id="GAA47866.1"/>
    </source>
</evidence>
<evidence type="ECO:0000313" key="3">
    <source>
        <dbReference type="Proteomes" id="UP000008909"/>
    </source>
</evidence>
<proteinExistence type="predicted"/>
<dbReference type="EMBL" id="DF142858">
    <property type="protein sequence ID" value="GAA47866.1"/>
    <property type="molecule type" value="Genomic_DNA"/>
</dbReference>
<keyword evidence="3" id="KW-1185">Reference proteome</keyword>
<sequence>MDHTHTHTQTHTQTASLSTDVPKSVSIALQKKVDVGPMAPVLLLNLFCESAVSKIIVTTCTVFSGTPSIKSLLFVCIRTPHYSDNGKKNRQAFALSTV</sequence>